<evidence type="ECO:0000313" key="4">
    <source>
        <dbReference type="Proteomes" id="UP001217631"/>
    </source>
</evidence>
<gene>
    <name evidence="3" type="ORF">PWA60_22050</name>
</gene>
<keyword evidence="1" id="KW-0812">Transmembrane</keyword>
<dbReference type="AlphaFoldDB" id="A0AAJ5S4D3"/>
<dbReference type="Proteomes" id="UP001217631">
    <property type="component" value="Chromosome"/>
</dbReference>
<feature type="transmembrane region" description="Helical" evidence="1">
    <location>
        <begin position="37"/>
        <end position="59"/>
    </location>
</feature>
<dbReference type="Pfam" id="PF14373">
    <property type="entry name" value="Imm_superinfect"/>
    <property type="match status" value="1"/>
</dbReference>
<evidence type="ECO:0000256" key="1">
    <source>
        <dbReference type="SAM" id="Phobius"/>
    </source>
</evidence>
<reference evidence="3" key="1">
    <citation type="submission" date="2023-02" db="EMBL/GenBank/DDBJ databases">
        <title>tmexCD-toprJ-like cluster.</title>
        <authorList>
            <person name="Gao X."/>
            <person name="Wang C."/>
            <person name="Liu J."/>
        </authorList>
    </citation>
    <scope>NUCLEOTIDE SEQUENCE</scope>
    <source>
        <strain evidence="3">GDW21C697WI</strain>
    </source>
</reference>
<accession>A0AAJ5S4D3</accession>
<feature type="transmembrane region" description="Helical" evidence="1">
    <location>
        <begin position="12"/>
        <end position="30"/>
    </location>
</feature>
<dbReference type="RefSeq" id="WP_054881554.1">
    <property type="nucleotide sequence ID" value="NZ_CP118677.1"/>
</dbReference>
<keyword evidence="1" id="KW-1133">Transmembrane helix</keyword>
<sequence length="116" mass="13088">MAVNPEPFDAAPMLIGMTALYLLPFLISVVRGHHNKASIFFLNLLLGWTFIGWVASLIWSVSAIKSNSTVKHKEILVTRPDKEDPYLKLEKLAELRDRGHLTAEEFEAEKSKVLGR</sequence>
<evidence type="ECO:0000313" key="3">
    <source>
        <dbReference type="EMBL" id="WEA19917.1"/>
    </source>
</evidence>
<dbReference type="EMBL" id="CP118677">
    <property type="protein sequence ID" value="WEA19917.1"/>
    <property type="molecule type" value="Genomic_DNA"/>
</dbReference>
<dbReference type="GeneID" id="83681725"/>
<dbReference type="InterPro" id="IPR016410">
    <property type="entry name" value="Phage_imm"/>
</dbReference>
<dbReference type="InterPro" id="IPR018649">
    <property type="entry name" value="SHOCT"/>
</dbReference>
<dbReference type="Pfam" id="PF09851">
    <property type="entry name" value="SHOCT"/>
    <property type="match status" value="1"/>
</dbReference>
<protein>
    <submittedName>
        <fullName evidence="3">Superinfection immunity protein</fullName>
    </submittedName>
</protein>
<organism evidence="3 4">
    <name type="scientific">Pseudomonas juntendi</name>
    <dbReference type="NCBI Taxonomy" id="2666183"/>
    <lineage>
        <taxon>Bacteria</taxon>
        <taxon>Pseudomonadati</taxon>
        <taxon>Pseudomonadota</taxon>
        <taxon>Gammaproteobacteria</taxon>
        <taxon>Pseudomonadales</taxon>
        <taxon>Pseudomonadaceae</taxon>
        <taxon>Pseudomonas</taxon>
    </lineage>
</organism>
<name>A0AAJ5S4D3_9PSED</name>
<proteinExistence type="predicted"/>
<evidence type="ECO:0000259" key="2">
    <source>
        <dbReference type="Pfam" id="PF09851"/>
    </source>
</evidence>
<keyword evidence="1" id="KW-0472">Membrane</keyword>
<feature type="domain" description="SHOCT" evidence="2">
    <location>
        <begin position="88"/>
        <end position="114"/>
    </location>
</feature>